<dbReference type="AlphaFoldDB" id="A0A9W7Y8Z3"/>
<accession>A0A9W7Y8Z3</accession>
<feature type="non-terminal residue" evidence="2">
    <location>
        <position position="1"/>
    </location>
</feature>
<keyword evidence="3" id="KW-1185">Reference proteome</keyword>
<name>A0A9W7Y8Z3_9FUNG</name>
<evidence type="ECO:0000313" key="3">
    <source>
        <dbReference type="Proteomes" id="UP001143981"/>
    </source>
</evidence>
<organism evidence="2 3">
    <name type="scientific">Coemansia biformis</name>
    <dbReference type="NCBI Taxonomy" id="1286918"/>
    <lineage>
        <taxon>Eukaryota</taxon>
        <taxon>Fungi</taxon>
        <taxon>Fungi incertae sedis</taxon>
        <taxon>Zoopagomycota</taxon>
        <taxon>Kickxellomycotina</taxon>
        <taxon>Kickxellomycetes</taxon>
        <taxon>Kickxellales</taxon>
        <taxon>Kickxellaceae</taxon>
        <taxon>Coemansia</taxon>
    </lineage>
</organism>
<feature type="compositionally biased region" description="Low complexity" evidence="1">
    <location>
        <begin position="48"/>
        <end position="62"/>
    </location>
</feature>
<dbReference type="Proteomes" id="UP001143981">
    <property type="component" value="Unassembled WGS sequence"/>
</dbReference>
<comment type="caution">
    <text evidence="2">The sequence shown here is derived from an EMBL/GenBank/DDBJ whole genome shotgun (WGS) entry which is preliminary data.</text>
</comment>
<evidence type="ECO:0000313" key="2">
    <source>
        <dbReference type="EMBL" id="KAJ1725953.1"/>
    </source>
</evidence>
<reference evidence="2" key="1">
    <citation type="submission" date="2022-07" db="EMBL/GenBank/DDBJ databases">
        <title>Phylogenomic reconstructions and comparative analyses of Kickxellomycotina fungi.</title>
        <authorList>
            <person name="Reynolds N.K."/>
            <person name="Stajich J.E."/>
            <person name="Barry K."/>
            <person name="Grigoriev I.V."/>
            <person name="Crous P."/>
            <person name="Smith M.E."/>
        </authorList>
    </citation>
    <scope>NUCLEOTIDE SEQUENCE</scope>
    <source>
        <strain evidence="2">BCRC 34381</strain>
    </source>
</reference>
<gene>
    <name evidence="2" type="ORF">LPJ61_005524</name>
</gene>
<proteinExistence type="predicted"/>
<feature type="region of interest" description="Disordered" evidence="1">
    <location>
        <begin position="1"/>
        <end position="72"/>
    </location>
</feature>
<evidence type="ECO:0000256" key="1">
    <source>
        <dbReference type="SAM" id="MobiDB-lite"/>
    </source>
</evidence>
<dbReference type="EMBL" id="JANBOI010001877">
    <property type="protein sequence ID" value="KAJ1725953.1"/>
    <property type="molecule type" value="Genomic_DNA"/>
</dbReference>
<feature type="non-terminal residue" evidence="2">
    <location>
        <position position="72"/>
    </location>
</feature>
<sequence length="72" mass="7267">DADLSAAAQSAPPLLVPLLPGPRKSSSTLPSGPGRHPARPPWPSKSRTTTTTTAKTAPKAAPRFVGLPCASA</sequence>
<feature type="compositionally biased region" description="Low complexity" evidence="1">
    <location>
        <begin position="1"/>
        <end position="22"/>
    </location>
</feature>
<protein>
    <submittedName>
        <fullName evidence="2">Uncharacterized protein</fullName>
    </submittedName>
</protein>